<dbReference type="Pfam" id="PF05686">
    <property type="entry name" value="Glyco_transf_90"/>
    <property type="match status" value="1"/>
</dbReference>
<gene>
    <name evidence="2" type="ORF">EDD36DRAFT_467194</name>
</gene>
<evidence type="ECO:0000313" key="2">
    <source>
        <dbReference type="EMBL" id="KAI1611201.1"/>
    </source>
</evidence>
<feature type="domain" description="Glycosyl transferase CAP10" evidence="1">
    <location>
        <begin position="59"/>
        <end position="285"/>
    </location>
</feature>
<dbReference type="Proteomes" id="UP001203852">
    <property type="component" value="Unassembled WGS sequence"/>
</dbReference>
<name>A0AAN6DRJ6_9EURO</name>
<protein>
    <submittedName>
        <fullName evidence="2">DUF821 domain protein</fullName>
    </submittedName>
</protein>
<accession>A0AAN6DRJ6</accession>
<proteinExistence type="predicted"/>
<reference evidence="2" key="1">
    <citation type="journal article" date="2022" name="bioRxiv">
        <title>Deciphering the potential niche of two novel black yeast fungi from a biological soil crust based on their genomes, phenotypes, and melanin regulation.</title>
        <authorList>
            <consortium name="DOE Joint Genome Institute"/>
            <person name="Carr E.C."/>
            <person name="Barton Q."/>
            <person name="Grambo S."/>
            <person name="Sullivan M."/>
            <person name="Renfro C.M."/>
            <person name="Kuo A."/>
            <person name="Pangilinan J."/>
            <person name="Lipzen A."/>
            <person name="Keymanesh K."/>
            <person name="Savage E."/>
            <person name="Barry K."/>
            <person name="Grigoriev I.V."/>
            <person name="Riekhof W.R."/>
            <person name="Harris S.S."/>
        </authorList>
    </citation>
    <scope>NUCLEOTIDE SEQUENCE</scope>
    <source>
        <strain evidence="2">JF 03-4F</strain>
    </source>
</reference>
<evidence type="ECO:0000313" key="3">
    <source>
        <dbReference type="Proteomes" id="UP001203852"/>
    </source>
</evidence>
<dbReference type="PANTHER" id="PTHR12203:SF63">
    <property type="entry name" value="GLYCOSYL TRANSFERASE CAP10 DOMAIN-CONTAINING PROTEIN"/>
    <property type="match status" value="1"/>
</dbReference>
<dbReference type="PANTHER" id="PTHR12203">
    <property type="entry name" value="KDEL LYS-ASP-GLU-LEU CONTAINING - RELATED"/>
    <property type="match status" value="1"/>
</dbReference>
<dbReference type="EMBL" id="MU404357">
    <property type="protein sequence ID" value="KAI1611201.1"/>
    <property type="molecule type" value="Genomic_DNA"/>
</dbReference>
<dbReference type="InterPro" id="IPR006598">
    <property type="entry name" value="CAP10"/>
</dbReference>
<evidence type="ECO:0000259" key="1">
    <source>
        <dbReference type="SMART" id="SM00672"/>
    </source>
</evidence>
<dbReference type="InterPro" id="IPR051091">
    <property type="entry name" value="O-Glucosyltr/Glycosyltrsf_90"/>
</dbReference>
<keyword evidence="3" id="KW-1185">Reference proteome</keyword>
<sequence length="319" mass="37275">MKHKPRASIETLNGTGLVSYVSLLCELYLTDRGLDVWHRQSAILHQIHRAIVTAPSPSELPNINFEFSVNDHPSGDVWSLARSDADKQVHNTWLMPDFGFWSLPEPHIGSLDEVHERIIKTEGSMTWEEKESKAVWRGTVKWNKGLRGKLLDVAWDRPWSDVQRLNWSSNALAMEDFCRYKYLIYTEGVTYSGRLRYFQMCRSIIITPELKWHQTTSPLIRSAGPNQNIVIVKDDWSDLAETIEYLEANPEHAERIANSTVRTFRDWYLRPAVETCYWRKLFRAWAHVTPPVGQLYPEERGTRWESFILMHRLHWGKNA</sequence>
<dbReference type="SMART" id="SM00672">
    <property type="entry name" value="CAP10"/>
    <property type="match status" value="1"/>
</dbReference>
<dbReference type="AlphaFoldDB" id="A0AAN6DRJ6"/>
<comment type="caution">
    <text evidence="2">The sequence shown here is derived from an EMBL/GenBank/DDBJ whole genome shotgun (WGS) entry which is preliminary data.</text>
</comment>
<organism evidence="2 3">
    <name type="scientific">Exophiala viscosa</name>
    <dbReference type="NCBI Taxonomy" id="2486360"/>
    <lineage>
        <taxon>Eukaryota</taxon>
        <taxon>Fungi</taxon>
        <taxon>Dikarya</taxon>
        <taxon>Ascomycota</taxon>
        <taxon>Pezizomycotina</taxon>
        <taxon>Eurotiomycetes</taxon>
        <taxon>Chaetothyriomycetidae</taxon>
        <taxon>Chaetothyriales</taxon>
        <taxon>Herpotrichiellaceae</taxon>
        <taxon>Exophiala</taxon>
    </lineage>
</organism>